<reference evidence="2 3" key="1">
    <citation type="submission" date="2017-05" db="EMBL/GenBank/DDBJ databases">
        <title>The Genome Sequence of Enterococcus faecium 2D5_DIV0622.</title>
        <authorList>
            <consortium name="The Broad Institute Genomics Platform"/>
            <consortium name="The Broad Institute Genomic Center for Infectious Diseases"/>
            <person name="Earl A."/>
            <person name="Manson A."/>
            <person name="Schwartman J."/>
            <person name="Gilmore M."/>
            <person name="Abouelleil A."/>
            <person name="Cao P."/>
            <person name="Chapman S."/>
            <person name="Cusick C."/>
            <person name="Shea T."/>
            <person name="Young S."/>
            <person name="Neafsey D."/>
            <person name="Nusbaum C."/>
            <person name="Birren B."/>
        </authorList>
    </citation>
    <scope>NUCLEOTIDE SEQUENCE [LARGE SCALE GENOMIC DNA]</scope>
    <source>
        <strain evidence="2 3">2D5_DIV0622</strain>
    </source>
</reference>
<dbReference type="InterPro" id="IPR052344">
    <property type="entry name" value="Transposase-related"/>
</dbReference>
<comment type="caution">
    <text evidence="2">The sequence shown here is derived from an EMBL/GenBank/DDBJ whole genome shotgun (WGS) entry which is preliminary data.</text>
</comment>
<dbReference type="PANTHER" id="PTHR33678">
    <property type="entry name" value="BLL1576 PROTEIN"/>
    <property type="match status" value="1"/>
</dbReference>
<dbReference type="PANTHER" id="PTHR33678:SF2">
    <property type="match status" value="1"/>
</dbReference>
<dbReference type="Pfam" id="PF03050">
    <property type="entry name" value="DDE_Tnp_IS66"/>
    <property type="match status" value="1"/>
</dbReference>
<accession>A0A200HQQ4</accession>
<dbReference type="Proteomes" id="UP000196503">
    <property type="component" value="Unassembled WGS sequence"/>
</dbReference>
<dbReference type="EMBL" id="NIBL01000003">
    <property type="protein sequence ID" value="OUZ15046.1"/>
    <property type="molecule type" value="Genomic_DNA"/>
</dbReference>
<protein>
    <recommendedName>
        <fullName evidence="1">Transposase IS66 central domain-containing protein</fullName>
    </recommendedName>
</protein>
<dbReference type="InterPro" id="IPR004291">
    <property type="entry name" value="Transposase_IS66_central"/>
</dbReference>
<dbReference type="AlphaFoldDB" id="A0A200HQQ4"/>
<feature type="domain" description="Transposase IS66 central" evidence="1">
    <location>
        <begin position="3"/>
        <end position="114"/>
    </location>
</feature>
<evidence type="ECO:0000313" key="2">
    <source>
        <dbReference type="EMBL" id="OUZ15046.1"/>
    </source>
</evidence>
<name>A0A200HQQ4_9ENTE</name>
<proteinExistence type="predicted"/>
<organism evidence="2 3">
    <name type="scientific">Enterococcus cecorum</name>
    <dbReference type="NCBI Taxonomy" id="44008"/>
    <lineage>
        <taxon>Bacteria</taxon>
        <taxon>Bacillati</taxon>
        <taxon>Bacillota</taxon>
        <taxon>Bacilli</taxon>
        <taxon>Lactobacillales</taxon>
        <taxon>Enterococcaceae</taxon>
        <taxon>Enterococcus</taxon>
    </lineage>
</organism>
<evidence type="ECO:0000259" key="1">
    <source>
        <dbReference type="Pfam" id="PF03050"/>
    </source>
</evidence>
<evidence type="ECO:0000313" key="3">
    <source>
        <dbReference type="Proteomes" id="UP000196503"/>
    </source>
</evidence>
<sequence>MNYWLNESADRYLKPVANQMLATILLDNYIHIDETPYRVIEAENEKSYYWVFCNGKHSLHQAYFYHFHPGRGEDAISEILKDFTGYAHTDGYSVYESLIPNQKVGCLAHVRIYFILNNSYILP</sequence>
<gene>
    <name evidence="2" type="ORF">A5869_002153</name>
</gene>